<dbReference type="PROSITE" id="PS01295">
    <property type="entry name" value="ISPD"/>
    <property type="match status" value="1"/>
</dbReference>
<dbReference type="InterPro" id="IPR020555">
    <property type="entry name" value="MECDP_synthase_CS"/>
</dbReference>
<dbReference type="Proteomes" id="UP000317199">
    <property type="component" value="Chromosome"/>
</dbReference>
<reference evidence="17 18" key="1">
    <citation type="submission" date="2019-06" db="EMBL/GenBank/DDBJ databases">
        <title>Lysobacter alkalisoli sp. nov. isolated from saline-alkali soil.</title>
        <authorList>
            <person name="Sun J.-Q."/>
            <person name="Xu L."/>
        </authorList>
    </citation>
    <scope>NUCLEOTIDE SEQUENCE [LARGE SCALE GENOMIC DNA]</scope>
    <source>
        <strain evidence="17 18">SJ-36</strain>
    </source>
</reference>
<comment type="caution">
    <text evidence="15">Lacks conserved residue(s) required for the propagation of feature annotation.</text>
</comment>
<feature type="binding site" evidence="15">
    <location>
        <position position="390"/>
    </location>
    <ligand>
        <name>4-CDP-2-C-methyl-D-erythritol 2-phosphate</name>
        <dbReference type="ChEBI" id="CHEBI:57919"/>
    </ligand>
</feature>
<dbReference type="NCBIfam" id="TIGR00453">
    <property type="entry name" value="ispD"/>
    <property type="match status" value="1"/>
</dbReference>
<evidence type="ECO:0000256" key="10">
    <source>
        <dbReference type="ARBA" id="ARBA00022695"/>
    </source>
</evidence>
<comment type="similarity">
    <text evidence="15">In the C-terminal section; belongs to the IspF family.</text>
</comment>
<feature type="binding site" evidence="15">
    <location>
        <position position="256"/>
    </location>
    <ligand>
        <name>a divalent metal cation</name>
        <dbReference type="ChEBI" id="CHEBI:60240"/>
    </ligand>
</feature>
<evidence type="ECO:0000256" key="14">
    <source>
        <dbReference type="ARBA" id="ARBA00023268"/>
    </source>
</evidence>
<dbReference type="GO" id="GO:0046872">
    <property type="term" value="F:metal ion binding"/>
    <property type="evidence" value="ECO:0007669"/>
    <property type="project" value="UniProtKB-KW"/>
</dbReference>
<comment type="similarity">
    <text evidence="15">In the N-terminal section; belongs to the IspD/TarI cytidylyltransferase family. IspD subfamily.</text>
</comment>
<dbReference type="InterPro" id="IPR036571">
    <property type="entry name" value="MECDP_synthase_sf"/>
</dbReference>
<evidence type="ECO:0000256" key="7">
    <source>
        <dbReference type="ARBA" id="ARBA00009789"/>
    </source>
</evidence>
<feature type="site" description="Transition state stabilizer" evidence="15">
    <location>
        <position position="282"/>
    </location>
</feature>
<evidence type="ECO:0000256" key="3">
    <source>
        <dbReference type="ARBA" id="ARBA00001968"/>
    </source>
</evidence>
<evidence type="ECO:0000256" key="8">
    <source>
        <dbReference type="ARBA" id="ARBA00011233"/>
    </source>
</evidence>
<dbReference type="UniPathway" id="UPA00056">
    <property type="reaction ID" value="UER00093"/>
</dbReference>
<dbReference type="EC" id="2.7.7.60" evidence="15"/>
<evidence type="ECO:0000256" key="2">
    <source>
        <dbReference type="ARBA" id="ARBA00001282"/>
    </source>
</evidence>
<evidence type="ECO:0000256" key="13">
    <source>
        <dbReference type="ARBA" id="ARBA00023239"/>
    </source>
</evidence>
<comment type="catalytic activity">
    <reaction evidence="2 15">
        <text>2-C-methyl-D-erythritol 4-phosphate + CTP + H(+) = 4-CDP-2-C-methyl-D-erythritol + diphosphate</text>
        <dbReference type="Rhea" id="RHEA:13429"/>
        <dbReference type="ChEBI" id="CHEBI:15378"/>
        <dbReference type="ChEBI" id="CHEBI:33019"/>
        <dbReference type="ChEBI" id="CHEBI:37563"/>
        <dbReference type="ChEBI" id="CHEBI:57823"/>
        <dbReference type="ChEBI" id="CHEBI:58262"/>
        <dbReference type="EC" id="2.7.7.60"/>
    </reaction>
</comment>
<feature type="region of interest" description="2-C-methyl-D-erythritol 4-phosphate cytidylyltransferase" evidence="15">
    <location>
        <begin position="1"/>
        <end position="249"/>
    </location>
</feature>
<dbReference type="GO" id="GO:0008685">
    <property type="term" value="F:2-C-methyl-D-erythritol 2,4-cyclodiphosphate synthase activity"/>
    <property type="evidence" value="ECO:0007669"/>
    <property type="project" value="UniProtKB-UniRule"/>
</dbReference>
<dbReference type="GO" id="GO:0019288">
    <property type="term" value="P:isopentenyl diphosphate biosynthetic process, methylerythritol 4-phosphate pathway"/>
    <property type="evidence" value="ECO:0007669"/>
    <property type="project" value="UniProtKB-UniRule"/>
</dbReference>
<feature type="region of interest" description="2-C-methyl-D-erythritol 2,4-cyclodiphosphate synthase" evidence="15">
    <location>
        <begin position="250"/>
        <end position="405"/>
    </location>
</feature>
<comment type="catalytic activity">
    <reaction evidence="1 15">
        <text>4-CDP-2-C-methyl-D-erythritol 2-phosphate = 2-C-methyl-D-erythritol 2,4-cyclic diphosphate + CMP</text>
        <dbReference type="Rhea" id="RHEA:23864"/>
        <dbReference type="ChEBI" id="CHEBI:57919"/>
        <dbReference type="ChEBI" id="CHEBI:58483"/>
        <dbReference type="ChEBI" id="CHEBI:60377"/>
        <dbReference type="EC" id="4.6.1.12"/>
    </reaction>
</comment>
<name>A0A514BQC9_9GAMM</name>
<dbReference type="Gene3D" id="3.90.550.10">
    <property type="entry name" value="Spore Coat Polysaccharide Biosynthesis Protein SpsA, Chain A"/>
    <property type="match status" value="1"/>
</dbReference>
<proteinExistence type="inferred from homology"/>
<dbReference type="HAMAP" id="MF_00107">
    <property type="entry name" value="IspF"/>
    <property type="match status" value="1"/>
</dbReference>
<comment type="pathway">
    <text evidence="4 15">Isoprenoid biosynthesis; isopentenyl diphosphate biosynthesis via DXP pathway; isopentenyl diphosphate from 1-deoxy-D-xylulose 5-phosphate: step 4/6.</text>
</comment>
<dbReference type="InterPro" id="IPR018294">
    <property type="entry name" value="ISPD_synthase_CS"/>
</dbReference>
<dbReference type="InterPro" id="IPR029044">
    <property type="entry name" value="Nucleotide-diphossugar_trans"/>
</dbReference>
<accession>A0A514BQC9</accession>
<feature type="site" description="Transition state stabilizer" evidence="15">
    <location>
        <position position="25"/>
    </location>
</feature>
<evidence type="ECO:0000256" key="6">
    <source>
        <dbReference type="ARBA" id="ARBA00008480"/>
    </source>
</evidence>
<evidence type="ECO:0000256" key="9">
    <source>
        <dbReference type="ARBA" id="ARBA00022679"/>
    </source>
</evidence>
<evidence type="ECO:0000313" key="18">
    <source>
        <dbReference type="Proteomes" id="UP000317199"/>
    </source>
</evidence>
<comment type="similarity">
    <text evidence="7">Belongs to the IspD/TarI cytidylyltransferase family. IspD subfamily.</text>
</comment>
<sequence length="405" mass="43020">MSGAGIWAVVPAAGRGTRFGGSRPKQYLEVAGQPVLAHALDALLAHPRVAGAMVALAADDGDWPGWTGRLGKPVLRCIGGGERADSVLAGLRALPAELGDDTLVLVHDAARPNLALGDLDRLIEAAEAHADGAILAAPVRDTLKRAYDAARIATTEPREQLWRAFTPQAFRRGPLILALETARAAGIAVTDEAMAMERQGARPALVEGREDNFKVTTPADLDRFRFILSRRGAQERRGKESTMQGTPNIRIGQGFDVHAFGDGDHVMLGGVRVPHECGVVAHSDGDVVIHALCDAMLGALALGDIGRHFPPSDPRWKDADSSAFLRHCNELARERGWVLGNADVTVICERPKVGPHVQAMGEKLAAELGVEVDAVSIKATTTEKLGFTGREEGIAAQAAVLLHRV</sequence>
<evidence type="ECO:0000256" key="12">
    <source>
        <dbReference type="ARBA" id="ARBA00023229"/>
    </source>
</evidence>
<comment type="pathway">
    <text evidence="5 15">Isoprenoid biosynthesis; isopentenyl diphosphate biosynthesis via DXP pathway; isopentenyl diphosphate from 1-deoxy-D-xylulose 5-phosphate: step 2/6.</text>
</comment>
<dbReference type="Gene3D" id="3.30.1330.50">
    <property type="entry name" value="2-C-methyl-D-erythritol 2,4-cyclodiphosphate synthase"/>
    <property type="match status" value="1"/>
</dbReference>
<dbReference type="HAMAP" id="MF_01520">
    <property type="entry name" value="IspDF"/>
    <property type="match status" value="1"/>
</dbReference>
<dbReference type="CDD" id="cd02516">
    <property type="entry name" value="CDP-ME_synthetase"/>
    <property type="match status" value="1"/>
</dbReference>
<evidence type="ECO:0000313" key="17">
    <source>
        <dbReference type="EMBL" id="QDH69600.1"/>
    </source>
</evidence>
<dbReference type="AlphaFoldDB" id="A0A514BQC9"/>
<dbReference type="Pfam" id="PF02542">
    <property type="entry name" value="YgbB"/>
    <property type="match status" value="1"/>
</dbReference>
<comment type="cofactor">
    <cofactor evidence="3 15">
        <name>a divalent metal cation</name>
        <dbReference type="ChEBI" id="CHEBI:60240"/>
    </cofactor>
</comment>
<comment type="similarity">
    <text evidence="6">Belongs to the IspF family.</text>
</comment>
<dbReference type="OrthoDB" id="9806837at2"/>
<feature type="domain" description="2-C-methyl-D-erythritol 2,4-cyclodiphosphate synthase" evidence="16">
    <location>
        <begin position="249"/>
        <end position="402"/>
    </location>
</feature>
<evidence type="ECO:0000256" key="4">
    <source>
        <dbReference type="ARBA" id="ARBA00004709"/>
    </source>
</evidence>
<comment type="subunit">
    <text evidence="8">Homotrimer.</text>
</comment>
<dbReference type="PROSITE" id="PS01350">
    <property type="entry name" value="ISPF"/>
    <property type="match status" value="1"/>
</dbReference>
<dbReference type="SUPFAM" id="SSF69765">
    <property type="entry name" value="IpsF-like"/>
    <property type="match status" value="1"/>
</dbReference>
<evidence type="ECO:0000256" key="5">
    <source>
        <dbReference type="ARBA" id="ARBA00004787"/>
    </source>
</evidence>
<dbReference type="InterPro" id="IPR001228">
    <property type="entry name" value="IspD"/>
</dbReference>
<feature type="binding site" evidence="15">
    <location>
        <begin position="304"/>
        <end position="306"/>
    </location>
    <ligand>
        <name>4-CDP-2-C-methyl-D-erythritol 2-phosphate</name>
        <dbReference type="ChEBI" id="CHEBI:57919"/>
    </ligand>
</feature>
<dbReference type="FunFam" id="3.90.550.10:FF:000003">
    <property type="entry name" value="2-C-methyl-D-erythritol 4-phosphate cytidylyltransferase"/>
    <property type="match status" value="1"/>
</dbReference>
<keyword evidence="9 15" id="KW-0808">Transferase</keyword>
<dbReference type="GO" id="GO:0050518">
    <property type="term" value="F:2-C-methyl-D-erythritol 4-phosphate cytidylyltransferase activity"/>
    <property type="evidence" value="ECO:0007669"/>
    <property type="project" value="UniProtKB-UniRule"/>
</dbReference>
<dbReference type="NCBIfam" id="TIGR00151">
    <property type="entry name" value="ispF"/>
    <property type="match status" value="1"/>
</dbReference>
<comment type="function">
    <text evidence="15">Bifunctional enzyme that catalyzes the formation of 4-diphosphocytidyl-2-C-methyl-D-erythritol from CTP and 2-C-methyl-D-erythritol 4-phosphate (MEP) (IspD), and catalyzes the conversion of 4-diphosphocytidyl-2-C-methyl-D-erythritol 2-phosphate (CDP-ME2P) to 2-C-methyl-D-erythritol 2,4-cyclodiphosphate (ME-CPP) with a corresponding release of cytidine 5-monophosphate (CMP) (IspF).</text>
</comment>
<feature type="site" description="Transition state stabilizer" evidence="15">
    <location>
        <position position="381"/>
    </location>
</feature>
<keyword evidence="13 15" id="KW-0456">Lyase</keyword>
<dbReference type="PANTHER" id="PTHR43181">
    <property type="entry name" value="2-C-METHYL-D-ERYTHRITOL 2,4-CYCLODIPHOSPHATE SYNTHASE, CHLOROPLASTIC"/>
    <property type="match status" value="1"/>
</dbReference>
<feature type="binding site" evidence="15">
    <location>
        <begin position="282"/>
        <end position="283"/>
    </location>
    <ligand>
        <name>4-CDP-2-C-methyl-D-erythritol 2-phosphate</name>
        <dbReference type="ChEBI" id="CHEBI:57919"/>
    </ligand>
</feature>
<feature type="binding site" evidence="15">
    <location>
        <begin position="380"/>
        <end position="383"/>
    </location>
    <ligand>
        <name>4-CDP-2-C-methyl-D-erythritol 2-phosphate</name>
        <dbReference type="ChEBI" id="CHEBI:57919"/>
    </ligand>
</feature>
<dbReference type="GO" id="GO:0016114">
    <property type="term" value="P:terpenoid biosynthetic process"/>
    <property type="evidence" value="ECO:0007669"/>
    <property type="project" value="InterPro"/>
</dbReference>
<evidence type="ECO:0000256" key="11">
    <source>
        <dbReference type="ARBA" id="ARBA00022723"/>
    </source>
</evidence>
<keyword evidence="14 15" id="KW-0511">Multifunctional enzyme</keyword>
<evidence type="ECO:0000259" key="16">
    <source>
        <dbReference type="Pfam" id="PF02542"/>
    </source>
</evidence>
<keyword evidence="10 15" id="KW-0548">Nucleotidyltransferase</keyword>
<dbReference type="Pfam" id="PF01128">
    <property type="entry name" value="IspD"/>
    <property type="match status" value="1"/>
</dbReference>
<dbReference type="InterPro" id="IPR034683">
    <property type="entry name" value="IspD/TarI"/>
</dbReference>
<dbReference type="KEGG" id="lyj:FKV23_05480"/>
<feature type="site" description="Transition state stabilizer" evidence="15">
    <location>
        <position position="18"/>
    </location>
</feature>
<evidence type="ECO:0000256" key="1">
    <source>
        <dbReference type="ARBA" id="ARBA00000200"/>
    </source>
</evidence>
<organism evidence="17 18">
    <name type="scientific">Marilutibacter alkalisoli</name>
    <dbReference type="NCBI Taxonomy" id="2591633"/>
    <lineage>
        <taxon>Bacteria</taxon>
        <taxon>Pseudomonadati</taxon>
        <taxon>Pseudomonadota</taxon>
        <taxon>Gammaproteobacteria</taxon>
        <taxon>Lysobacterales</taxon>
        <taxon>Lysobacteraceae</taxon>
        <taxon>Marilutibacter</taxon>
    </lineage>
</organism>
<dbReference type="EC" id="4.6.1.12" evidence="15"/>
<feature type="binding site" evidence="15">
    <location>
        <position position="290"/>
    </location>
    <ligand>
        <name>a divalent metal cation</name>
        <dbReference type="ChEBI" id="CHEBI:60240"/>
    </ligand>
</feature>
<feature type="binding site" evidence="15">
    <location>
        <position position="387"/>
    </location>
    <ligand>
        <name>4-CDP-2-C-methyl-D-erythritol 2-phosphate</name>
        <dbReference type="ChEBI" id="CHEBI:57919"/>
    </ligand>
</feature>
<keyword evidence="11 15" id="KW-0479">Metal-binding</keyword>
<dbReference type="PANTHER" id="PTHR43181:SF1">
    <property type="entry name" value="2-C-METHYL-D-ERYTHRITOL 2,4-CYCLODIPHOSPHATE SYNTHASE, CHLOROPLASTIC"/>
    <property type="match status" value="1"/>
</dbReference>
<feature type="site" description="Positions MEP for the nucleophilic attack" evidence="15">
    <location>
        <position position="158"/>
    </location>
</feature>
<evidence type="ECO:0000256" key="15">
    <source>
        <dbReference type="HAMAP-Rule" id="MF_01520"/>
    </source>
</evidence>
<feature type="site" description="Positions MEP for the nucleophilic attack" evidence="15">
    <location>
        <position position="214"/>
    </location>
</feature>
<dbReference type="InterPro" id="IPR003526">
    <property type="entry name" value="MECDP_synthase"/>
</dbReference>
<protein>
    <recommendedName>
        <fullName evidence="15">Bifunctional enzyme IspD/IspF</fullName>
    </recommendedName>
    <domain>
        <recommendedName>
            <fullName evidence="15">2-C-methyl-D-erythritol 4-phosphate cytidylyltransferase</fullName>
            <ecNumber evidence="15">2.7.7.60</ecNumber>
        </recommendedName>
        <alternativeName>
            <fullName evidence="15">4-diphosphocytidyl-2C-methyl-D-erythritol synthase</fullName>
        </alternativeName>
        <alternativeName>
            <fullName evidence="15">MEP cytidylyltransferase</fullName>
            <shortName evidence="15">MCT</shortName>
        </alternativeName>
    </domain>
    <domain>
        <recommendedName>
            <fullName evidence="15">2-C-methyl-D-erythritol 2,4-cyclodiphosphate synthase</fullName>
            <shortName evidence="15">MECDP-synthase</shortName>
            <shortName evidence="15">MECPP-synthase</shortName>
            <shortName evidence="15">MECPS</shortName>
            <ecNumber evidence="15">4.6.1.12</ecNumber>
        </recommendedName>
    </domain>
</protein>
<dbReference type="HAMAP" id="MF_00108">
    <property type="entry name" value="IspD"/>
    <property type="match status" value="1"/>
</dbReference>
<dbReference type="FunFam" id="3.30.1330.50:FF:000001">
    <property type="entry name" value="2-C-methyl-D-erythritol 2,4-cyclodiphosphate synthase"/>
    <property type="match status" value="1"/>
</dbReference>
<keyword evidence="18" id="KW-1185">Reference proteome</keyword>
<feature type="binding site" evidence="15">
    <location>
        <begin position="256"/>
        <end position="258"/>
    </location>
    <ligand>
        <name>4-CDP-2-C-methyl-D-erythritol 2-phosphate</name>
        <dbReference type="ChEBI" id="CHEBI:57919"/>
    </ligand>
</feature>
<dbReference type="SUPFAM" id="SSF53448">
    <property type="entry name" value="Nucleotide-diphospho-sugar transferases"/>
    <property type="match status" value="1"/>
</dbReference>
<dbReference type="CDD" id="cd00554">
    <property type="entry name" value="MECDP_synthase"/>
    <property type="match status" value="1"/>
</dbReference>
<dbReference type="InterPro" id="IPR026596">
    <property type="entry name" value="IspD/F"/>
</dbReference>
<keyword evidence="12 15" id="KW-0414">Isoprene biosynthesis</keyword>
<dbReference type="EMBL" id="CP041242">
    <property type="protein sequence ID" value="QDH69600.1"/>
    <property type="molecule type" value="Genomic_DNA"/>
</dbReference>
<gene>
    <name evidence="15" type="primary">ispDF</name>
    <name evidence="17" type="ORF">FKV23_05480</name>
</gene>
<feature type="binding site" evidence="15">
    <location>
        <position position="258"/>
    </location>
    <ligand>
        <name>a divalent metal cation</name>
        <dbReference type="ChEBI" id="CHEBI:60240"/>
    </ligand>
</feature>